<organism evidence="1 2">
    <name type="scientific">Halapricum desulfuricans</name>
    <dbReference type="NCBI Taxonomy" id="2841257"/>
    <lineage>
        <taxon>Archaea</taxon>
        <taxon>Methanobacteriati</taxon>
        <taxon>Methanobacteriota</taxon>
        <taxon>Stenosarchaea group</taxon>
        <taxon>Halobacteria</taxon>
        <taxon>Halobacteriales</taxon>
        <taxon>Haloarculaceae</taxon>
        <taxon>Halapricum</taxon>
    </lineage>
</organism>
<dbReference type="EMBL" id="CP064787">
    <property type="protein sequence ID" value="QSG04457.1"/>
    <property type="molecule type" value="Genomic_DNA"/>
</dbReference>
<reference evidence="1" key="1">
    <citation type="submission" date="2020-11" db="EMBL/GenBank/DDBJ databases">
        <title>Carbohydrate-dependent, anaerobic sulfur respiration: A novel catabolism in halophilic archaea.</title>
        <authorList>
            <person name="Sorokin D.Y."/>
            <person name="Messina E."/>
            <person name="Smedile F."/>
            <person name="La Cono V."/>
            <person name="Hallsworth J.E."/>
            <person name="Yakimov M.M."/>
        </authorList>
    </citation>
    <scope>NUCLEOTIDE SEQUENCE</scope>
    <source>
        <strain evidence="1">HSR12-1</strain>
    </source>
</reference>
<accession>A0A897MVE4</accession>
<gene>
    <name evidence="1" type="ORF">HSR121_0096</name>
</gene>
<sequence length="98" mass="10226">MLLLSDGRFLVRVSDGHSTCAMSTPERATDTVDRPGWRLSPDDPHAADFALEGVHDGLESRVGSTTTVPGKAGSADICYSIGRREVTASAAGGGQCHL</sequence>
<dbReference type="AlphaFoldDB" id="A0A897MVE4"/>
<proteinExistence type="predicted"/>
<name>A0A897MVE4_9EURY</name>
<dbReference type="Proteomes" id="UP000663525">
    <property type="component" value="Chromosome"/>
</dbReference>
<evidence type="ECO:0000313" key="2">
    <source>
        <dbReference type="Proteomes" id="UP000663525"/>
    </source>
</evidence>
<evidence type="ECO:0000313" key="1">
    <source>
        <dbReference type="EMBL" id="QSG04457.1"/>
    </source>
</evidence>
<protein>
    <submittedName>
        <fullName evidence="1">Uncharacterized protein</fullName>
    </submittedName>
</protein>